<comment type="caution">
    <text evidence="2">The sequence shown here is derived from an EMBL/GenBank/DDBJ whole genome shotgun (WGS) entry which is preliminary data.</text>
</comment>
<name>A0A546XXW4_AGRTU</name>
<dbReference type="AlphaFoldDB" id="A0A546XXW4"/>
<proteinExistence type="predicted"/>
<gene>
    <name evidence="2" type="ORF">EXN61_17385</name>
</gene>
<dbReference type="Proteomes" id="UP000317023">
    <property type="component" value="Unassembled WGS sequence"/>
</dbReference>
<feature type="region of interest" description="Disordered" evidence="1">
    <location>
        <begin position="60"/>
        <end position="85"/>
    </location>
</feature>
<reference evidence="2 3" key="1">
    <citation type="journal article" date="2019" name="Appl. Microbiol. Biotechnol.">
        <title>Differential efficiency of wild type rhizogenic strains for rol gene transformation of plants.</title>
        <authorList>
            <person name="Desmet S."/>
            <person name="De Keyser E."/>
            <person name="Van Vaerenbergh J."/>
            <person name="Baeyen S."/>
            <person name="Van Huylenbroeck J."/>
            <person name="Geelen D."/>
            <person name="Dhooghe E."/>
        </authorList>
    </citation>
    <scope>NUCLEOTIDE SEQUENCE [LARGE SCALE GENOMIC DNA]</scope>
    <source>
        <strain evidence="2 3">MAFF210266</strain>
    </source>
</reference>
<organism evidence="2 3">
    <name type="scientific">Agrobacterium tumefaciens</name>
    <dbReference type="NCBI Taxonomy" id="358"/>
    <lineage>
        <taxon>Bacteria</taxon>
        <taxon>Pseudomonadati</taxon>
        <taxon>Pseudomonadota</taxon>
        <taxon>Alphaproteobacteria</taxon>
        <taxon>Hyphomicrobiales</taxon>
        <taxon>Rhizobiaceae</taxon>
        <taxon>Rhizobium/Agrobacterium group</taxon>
        <taxon>Agrobacterium</taxon>
        <taxon>Agrobacterium tumefaciens complex</taxon>
    </lineage>
</organism>
<evidence type="ECO:0000313" key="3">
    <source>
        <dbReference type="Proteomes" id="UP000317023"/>
    </source>
</evidence>
<sequence length="85" mass="10011">MKLITRSQTRRVIGKVCLMGLYEMYVLAARADTALKRRKLARSLYARAKLRNRQLKKQYLHNQKENMDSLTDMNRVGQMRSGRLP</sequence>
<protein>
    <submittedName>
        <fullName evidence="2">Uncharacterized protein</fullName>
    </submittedName>
</protein>
<evidence type="ECO:0000313" key="2">
    <source>
        <dbReference type="EMBL" id="TRB05574.1"/>
    </source>
</evidence>
<dbReference type="EMBL" id="SGOE01000004">
    <property type="protein sequence ID" value="TRB05574.1"/>
    <property type="molecule type" value="Genomic_DNA"/>
</dbReference>
<accession>A0A546XXW4</accession>
<evidence type="ECO:0000256" key="1">
    <source>
        <dbReference type="SAM" id="MobiDB-lite"/>
    </source>
</evidence>